<dbReference type="RefSeq" id="WP_111396655.1">
    <property type="nucleotide sequence ID" value="NZ_QKYU01000002.1"/>
</dbReference>
<dbReference type="InterPro" id="IPR029044">
    <property type="entry name" value="Nucleotide-diphossugar_trans"/>
</dbReference>
<dbReference type="CDD" id="cd04183">
    <property type="entry name" value="GT2_BcE_like"/>
    <property type="match status" value="1"/>
</dbReference>
<dbReference type="GO" id="GO:0016740">
    <property type="term" value="F:transferase activity"/>
    <property type="evidence" value="ECO:0007669"/>
    <property type="project" value="UniProtKB-KW"/>
</dbReference>
<organism evidence="1 2">
    <name type="scientific">Humitalea rosea</name>
    <dbReference type="NCBI Taxonomy" id="990373"/>
    <lineage>
        <taxon>Bacteria</taxon>
        <taxon>Pseudomonadati</taxon>
        <taxon>Pseudomonadota</taxon>
        <taxon>Alphaproteobacteria</taxon>
        <taxon>Acetobacterales</taxon>
        <taxon>Roseomonadaceae</taxon>
        <taxon>Humitalea</taxon>
    </lineage>
</organism>
<comment type="caution">
    <text evidence="1">The sequence shown here is derived from an EMBL/GenBank/DDBJ whole genome shotgun (WGS) entry which is preliminary data.</text>
</comment>
<name>A0A2W7ITI5_9PROT</name>
<dbReference type="PIRSF" id="PIRSF028162">
    <property type="entry name" value="BcbE_prd"/>
    <property type="match status" value="1"/>
</dbReference>
<dbReference type="EMBL" id="QKYU01000002">
    <property type="protein sequence ID" value="PZW50514.1"/>
    <property type="molecule type" value="Genomic_DNA"/>
</dbReference>
<keyword evidence="1" id="KW-0808">Transferase</keyword>
<dbReference type="InterPro" id="IPR016873">
    <property type="entry name" value="Caps_polysacc_synth_BcbE_prd"/>
</dbReference>
<dbReference type="OrthoDB" id="9788272at2"/>
<dbReference type="SUPFAM" id="SSF53448">
    <property type="entry name" value="Nucleotide-diphospho-sugar transferases"/>
    <property type="match status" value="1"/>
</dbReference>
<gene>
    <name evidence="1" type="ORF">C8P66_102202</name>
</gene>
<evidence type="ECO:0000313" key="2">
    <source>
        <dbReference type="Proteomes" id="UP000249688"/>
    </source>
</evidence>
<dbReference type="Gene3D" id="3.90.550.10">
    <property type="entry name" value="Spore Coat Polysaccharide Biosynthesis Protein SpsA, Chain A"/>
    <property type="match status" value="1"/>
</dbReference>
<sequence>MIVIPMAGQSRRFAEAGYSLPKYMLPLAGRSVFAHAVESFRACFVTHPFLFIARDIAGTGAFIAAECAALGIRQAEVQLLEAPTAGQAETVELGLREAAVAPGGPISIFNIDTFRPGFRFPAAPWWAGSDGYLEVFRGAGANWSYVRPSPGPEPLALETAEKRPISDLCCTGLYHFARAGDFLDALAQERAAPSAAELYVAPLYNHLIRAGARIHYDLVPQASVIFCGVPAEYEALLAGAAARP</sequence>
<reference evidence="1 2" key="1">
    <citation type="submission" date="2018-06" db="EMBL/GenBank/DDBJ databases">
        <title>Genomic Encyclopedia of Archaeal and Bacterial Type Strains, Phase II (KMG-II): from individual species to whole genera.</title>
        <authorList>
            <person name="Goeker M."/>
        </authorList>
    </citation>
    <scope>NUCLEOTIDE SEQUENCE [LARGE SCALE GENOMIC DNA]</scope>
    <source>
        <strain evidence="1 2">DSM 24525</strain>
    </source>
</reference>
<dbReference type="AlphaFoldDB" id="A0A2W7ITI5"/>
<dbReference type="Proteomes" id="UP000249688">
    <property type="component" value="Unassembled WGS sequence"/>
</dbReference>
<keyword evidence="2" id="KW-1185">Reference proteome</keyword>
<protein>
    <submittedName>
        <fullName evidence="1">MobA-like NTP transferase protein</fullName>
    </submittedName>
</protein>
<accession>A0A2W7ITI5</accession>
<evidence type="ECO:0000313" key="1">
    <source>
        <dbReference type="EMBL" id="PZW50514.1"/>
    </source>
</evidence>
<proteinExistence type="predicted"/>